<evidence type="ECO:0000313" key="3">
    <source>
        <dbReference type="EMBL" id="KIE13180.1"/>
    </source>
</evidence>
<evidence type="ECO:0000313" key="4">
    <source>
        <dbReference type="Proteomes" id="UP000029738"/>
    </source>
</evidence>
<keyword evidence="4" id="KW-1185">Reference proteome</keyword>
<reference evidence="3" key="1">
    <citation type="journal article" date="2015" name="Genome Announc.">
        <title>Draft Genome Sequence of Tolypothrix boutellei Strain VB521301.</title>
        <authorList>
            <person name="Chandrababunaidu M.M."/>
            <person name="Singh D."/>
            <person name="Sen D."/>
            <person name="Bhan S."/>
            <person name="Das S."/>
            <person name="Gupta A."/>
            <person name="Adhikary S.P."/>
            <person name="Tripathy S."/>
        </authorList>
    </citation>
    <scope>NUCLEOTIDE SEQUENCE</scope>
    <source>
        <strain evidence="3">VB521301</strain>
    </source>
</reference>
<dbReference type="EMBL" id="JHEG04000001">
    <property type="protein sequence ID" value="KAF3887850.1"/>
    <property type="molecule type" value="Genomic_DNA"/>
</dbReference>
<proteinExistence type="predicted"/>
<sequence>MIVLSESPEQLEPSASVSNIKVLTEAAQIVGCTVYSIPPDFERCSTAENALWHIPQYTQEMTGIWVGYIPELERYQAIYNAALYKGIKLVNSTLQHQTVTEFDLFYPYLKGLTPESLVIRSVEECAGTGELLGFPVFVKGAVQSRKKQGWKSCVANNLEELITLTEWLLKLKYGSRGKVIVRKFINLRYHRLAPNGFPMGREYRVFMYNGQVLEYGYYWDGKDDLSRLSQQEEKEVLSLATLASQRLNVPYIAIDIGQLENKEWVVVEVGDAQFSGTCHIPALELWNKLKNIDSQEKL</sequence>
<dbReference type="Pfam" id="PF14243">
    <property type="entry name" value="R2K_3"/>
    <property type="match status" value="1"/>
</dbReference>
<dbReference type="EMBL" id="JHEG02000019">
    <property type="protein sequence ID" value="KIE13180.1"/>
    <property type="molecule type" value="Genomic_DNA"/>
</dbReference>
<feature type="domain" description="ATP-grasp" evidence="1">
    <location>
        <begin position="134"/>
        <end position="289"/>
    </location>
</feature>
<dbReference type="OrthoDB" id="5355744at2"/>
<evidence type="ECO:0000259" key="1">
    <source>
        <dbReference type="Pfam" id="PF14243"/>
    </source>
</evidence>
<protein>
    <submittedName>
        <fullName evidence="2">ATP-grasp domain-containing protein</fullName>
    </submittedName>
</protein>
<dbReference type="InterPro" id="IPR025643">
    <property type="entry name" value="R2K_3"/>
</dbReference>
<dbReference type="SUPFAM" id="SSF56059">
    <property type="entry name" value="Glutathione synthetase ATP-binding domain-like"/>
    <property type="match status" value="1"/>
</dbReference>
<dbReference type="RefSeq" id="WP_038088778.1">
    <property type="nucleotide sequence ID" value="NZ_JHEG04000001.1"/>
</dbReference>
<name>A0A0C1RMH9_9CYAN</name>
<organism evidence="3">
    <name type="scientific">Tolypothrix bouteillei VB521301</name>
    <dbReference type="NCBI Taxonomy" id="1479485"/>
    <lineage>
        <taxon>Bacteria</taxon>
        <taxon>Bacillati</taxon>
        <taxon>Cyanobacteriota</taxon>
        <taxon>Cyanophyceae</taxon>
        <taxon>Nostocales</taxon>
        <taxon>Tolypothrichaceae</taxon>
        <taxon>Tolypothrix</taxon>
    </lineage>
</organism>
<gene>
    <name evidence="3" type="ORF">DA73_0207245</name>
    <name evidence="2" type="ORF">DA73_0400021915</name>
</gene>
<comment type="caution">
    <text evidence="3">The sequence shown here is derived from an EMBL/GenBank/DDBJ whole genome shotgun (WGS) entry which is preliminary data.</text>
</comment>
<dbReference type="STRING" id="1479485.DA73_0207245"/>
<dbReference type="AlphaFoldDB" id="A0A0C1RMH9"/>
<reference evidence="2" key="2">
    <citation type="submission" date="2019-11" db="EMBL/GenBank/DDBJ databases">
        <title>Improved Assembly of Tolypothrix boutellei genome.</title>
        <authorList>
            <person name="Sarangi A.N."/>
            <person name="Mukherjee M."/>
            <person name="Ghosh S."/>
            <person name="Singh D."/>
            <person name="Das A."/>
            <person name="Kant S."/>
            <person name="Prusty A."/>
            <person name="Tripathy S."/>
        </authorList>
    </citation>
    <scope>NUCLEOTIDE SEQUENCE</scope>
    <source>
        <strain evidence="2">VB521301</strain>
    </source>
</reference>
<accession>A0A0C1RMH9</accession>
<evidence type="ECO:0000313" key="2">
    <source>
        <dbReference type="EMBL" id="KAF3887850.1"/>
    </source>
</evidence>
<dbReference type="Proteomes" id="UP000029738">
    <property type="component" value="Unassembled WGS sequence"/>
</dbReference>